<dbReference type="GO" id="GO:0030880">
    <property type="term" value="C:RNA polymerase complex"/>
    <property type="evidence" value="ECO:0007669"/>
    <property type="project" value="InterPro"/>
</dbReference>
<dbReference type="RefSeq" id="XP_009264537.1">
    <property type="nucleotide sequence ID" value="XM_009266262.1"/>
</dbReference>
<dbReference type="InterPro" id="IPR005574">
    <property type="entry name" value="Rpb4/RPC9"/>
</dbReference>
<gene>
    <name evidence="3" type="ordered locus">EROM_051090</name>
</gene>
<keyword evidence="2" id="KW-0539">Nucleus</keyword>
<evidence type="ECO:0000256" key="2">
    <source>
        <dbReference type="ARBA" id="ARBA00023242"/>
    </source>
</evidence>
<keyword evidence="4" id="KW-1185">Reference proteome</keyword>
<dbReference type="Pfam" id="PF03874">
    <property type="entry name" value="RNA_pol_Rpb4"/>
    <property type="match status" value="1"/>
</dbReference>
<dbReference type="EMBL" id="CP003522">
    <property type="protein sequence ID" value="AFN83040.1"/>
    <property type="molecule type" value="Genomic_DNA"/>
</dbReference>
<dbReference type="SUPFAM" id="SSF47819">
    <property type="entry name" value="HRDC-like"/>
    <property type="match status" value="1"/>
</dbReference>
<comment type="subcellular location">
    <subcellularLocation>
        <location evidence="1">Nucleus</location>
    </subcellularLocation>
</comment>
<evidence type="ECO:0000313" key="3">
    <source>
        <dbReference type="EMBL" id="AFN83040.1"/>
    </source>
</evidence>
<dbReference type="HOGENOM" id="CLU_176428_0_0_1"/>
<dbReference type="GO" id="GO:0005634">
    <property type="term" value="C:nucleus"/>
    <property type="evidence" value="ECO:0007669"/>
    <property type="project" value="UniProtKB-SubCell"/>
</dbReference>
<dbReference type="GO" id="GO:0000166">
    <property type="term" value="F:nucleotide binding"/>
    <property type="evidence" value="ECO:0007669"/>
    <property type="project" value="InterPro"/>
</dbReference>
<dbReference type="InterPro" id="IPR010997">
    <property type="entry name" value="HRDC-like_sf"/>
</dbReference>
<dbReference type="VEuPathDB" id="MicrosporidiaDB:EROM_051090"/>
<protein>
    <submittedName>
        <fullName evidence="3">Uncharacterized protein</fullName>
    </submittedName>
</protein>
<dbReference type="KEGG" id="ero:EROM_051090"/>
<proteinExistence type="predicted"/>
<dbReference type="Gene3D" id="1.20.1250.40">
    <property type="match status" value="1"/>
</dbReference>
<name>I7AEE9_ENCRO</name>
<dbReference type="GeneID" id="20521341"/>
<dbReference type="GO" id="GO:0006352">
    <property type="term" value="P:DNA-templated transcription initiation"/>
    <property type="evidence" value="ECO:0007669"/>
    <property type="project" value="InterPro"/>
</dbReference>
<dbReference type="Proteomes" id="UP000010094">
    <property type="component" value="Chromosome V"/>
</dbReference>
<dbReference type="InterPro" id="IPR038324">
    <property type="entry name" value="Rpb4/RPC9_sf"/>
</dbReference>
<evidence type="ECO:0000313" key="4">
    <source>
        <dbReference type="Proteomes" id="UP000010094"/>
    </source>
</evidence>
<sequence>MKINSKFRLMTKIETLDAINRSLETHPGQAEFLEKVRLYCTSSMAKDQALGIKQTLINIGLTEFEIIQLLDFNPKSIVCLQLVIEDMEERFTEEALLRILDLFNDNK</sequence>
<reference evidence="3 4" key="1">
    <citation type="journal article" date="2012" name="Proc. Natl. Acad. Sci. U.S.A.">
        <title>Gain and loss of multiple functionally related, horizontally transferred genes in the reduced genomes of two microsporidian parasites.</title>
        <authorList>
            <person name="Pombert J.-F."/>
            <person name="Selman M."/>
            <person name="Burki F."/>
            <person name="Bardell F.T."/>
            <person name="Farinelli L."/>
            <person name="Solter L.F."/>
            <person name="Whitman D.W."/>
            <person name="Weiss L.M."/>
            <person name="Corradi N."/>
            <person name="Keeling P.J."/>
        </authorList>
    </citation>
    <scope>NUCLEOTIDE SEQUENCE [LARGE SCALE GENOMIC DNA]</scope>
    <source>
        <strain evidence="3 4">SJ-2008</strain>
    </source>
</reference>
<evidence type="ECO:0000256" key="1">
    <source>
        <dbReference type="ARBA" id="ARBA00004123"/>
    </source>
</evidence>
<accession>I7AEE9</accession>
<organism evidence="3 4">
    <name type="scientific">Encephalitozoon romaleae (strain SJ-2008)</name>
    <name type="common">Microsporidian parasite</name>
    <dbReference type="NCBI Taxonomy" id="1178016"/>
    <lineage>
        <taxon>Eukaryota</taxon>
        <taxon>Fungi</taxon>
        <taxon>Fungi incertae sedis</taxon>
        <taxon>Microsporidia</taxon>
        <taxon>Unikaryonidae</taxon>
        <taxon>Encephalitozoon</taxon>
    </lineage>
</organism>
<dbReference type="AlphaFoldDB" id="I7AEE9"/>
<dbReference type="OrthoDB" id="1746530at2759"/>